<gene>
    <name evidence="6" type="ORF">C435_16470</name>
</gene>
<dbReference type="GO" id="GO:0003677">
    <property type="term" value="F:DNA binding"/>
    <property type="evidence" value="ECO:0007669"/>
    <property type="project" value="UniProtKB-KW"/>
</dbReference>
<dbReference type="GO" id="GO:0004803">
    <property type="term" value="F:transposase activity"/>
    <property type="evidence" value="ECO:0007669"/>
    <property type="project" value="InterPro"/>
</dbReference>
<evidence type="ECO:0000313" key="6">
    <source>
        <dbReference type="EMBL" id="EMA13337.1"/>
    </source>
</evidence>
<protein>
    <submittedName>
        <fullName evidence="6">ISH8-type transposase</fullName>
    </submittedName>
</protein>
<evidence type="ECO:0000256" key="3">
    <source>
        <dbReference type="ARBA" id="ARBA00023125"/>
    </source>
</evidence>
<comment type="caution">
    <text evidence="6">The sequence shown here is derived from an EMBL/GenBank/DDBJ whole genome shotgun (WGS) entry which is preliminary data.</text>
</comment>
<keyword evidence="2" id="KW-0815">Transposition</keyword>
<evidence type="ECO:0000256" key="1">
    <source>
        <dbReference type="ARBA" id="ARBA00010075"/>
    </source>
</evidence>
<dbReference type="InterPro" id="IPR012337">
    <property type="entry name" value="RNaseH-like_sf"/>
</dbReference>
<dbReference type="Proteomes" id="UP000011687">
    <property type="component" value="Unassembled WGS sequence"/>
</dbReference>
<dbReference type="RefSeq" id="WP_007190003.1">
    <property type="nucleotide sequence ID" value="NZ_AOLS01000090.1"/>
</dbReference>
<dbReference type="Pfam" id="PF01609">
    <property type="entry name" value="DDE_Tnp_1"/>
    <property type="match status" value="1"/>
</dbReference>
<dbReference type="PANTHER" id="PTHR33258:SF1">
    <property type="entry name" value="TRANSPOSASE INSL FOR INSERTION SEQUENCE ELEMENT IS186A-RELATED"/>
    <property type="match status" value="1"/>
</dbReference>
<keyword evidence="3" id="KW-0238">DNA-binding</keyword>
<reference evidence="6 7" key="1">
    <citation type="journal article" date="2014" name="PLoS Genet.">
        <title>Phylogenetically driven sequencing of extremely halophilic archaea reveals strategies for static and dynamic osmo-response.</title>
        <authorList>
            <person name="Becker E.A."/>
            <person name="Seitzer P.M."/>
            <person name="Tritt A."/>
            <person name="Larsen D."/>
            <person name="Krusor M."/>
            <person name="Yao A.I."/>
            <person name="Wu D."/>
            <person name="Madern D."/>
            <person name="Eisen J.A."/>
            <person name="Darling A.E."/>
            <person name="Facciotti M.T."/>
        </authorList>
    </citation>
    <scope>NUCLEOTIDE SEQUENCE [LARGE SCALE GENOMIC DNA]</scope>
    <source>
        <strain evidence="6 7">ATCC 33799</strain>
    </source>
</reference>
<sequence length="434" mass="49417">MKLSPDAIRTLLTSVFPSEFIDDCARECGVVERDRDMDIRMLVWTLAVGFAVGGETRSIADYRRAYNAATNQSIAPSSFYARFTENLHNLLTELLEHALDEVAVPHHVSPAFDRFKDVIAADATIFRLQQHLSEFEASHDDASGVMLYLVHNVTEQSVISGEITDETTHESTLFETGSWLRGRLFLLDLGFFKYRRFALIDENDGLFVSRLKESANPLITAAPRTLRGNSIDIEGSQVFDIVGDLHRQYIDVDVVVEFDRREYDDQQSTDTKQFRVVGVLNPDTDEHHLYMTNLPREEFSASQIATLYRARWEVELLFRELKSRYALEEFDTSKEHIVKIQITAALLTLVVSRAILRVLADHAEERGEDVSFPTERWATTFRSYAQLILMELADLYGFPPPNIPELLYQEAKQPSPGRNTLLEEVCRDLTASAA</sequence>
<evidence type="ECO:0000256" key="2">
    <source>
        <dbReference type="ARBA" id="ARBA00022578"/>
    </source>
</evidence>
<dbReference type="Gene3D" id="3.90.350.10">
    <property type="entry name" value="Transposase Inhibitor Protein From Tn5, Chain A, domain 1"/>
    <property type="match status" value="1"/>
</dbReference>
<dbReference type="PATRIC" id="fig|662475.6.peg.3218"/>
<dbReference type="PANTHER" id="PTHR33258">
    <property type="entry name" value="TRANSPOSASE INSL FOR INSERTION SEQUENCE ELEMENT IS186A-RELATED"/>
    <property type="match status" value="1"/>
</dbReference>
<comment type="similarity">
    <text evidence="1">Belongs to the transposase 11 family.</text>
</comment>
<evidence type="ECO:0000256" key="4">
    <source>
        <dbReference type="ARBA" id="ARBA00023172"/>
    </source>
</evidence>
<keyword evidence="4" id="KW-0233">DNA recombination</keyword>
<dbReference type="AlphaFoldDB" id="M0JVX1"/>
<dbReference type="NCBIfam" id="NF033592">
    <property type="entry name" value="transpos_IS4_1"/>
    <property type="match status" value="1"/>
</dbReference>
<dbReference type="InterPro" id="IPR047952">
    <property type="entry name" value="Transpos_IS4"/>
</dbReference>
<dbReference type="GO" id="GO:0006313">
    <property type="term" value="P:DNA transposition"/>
    <property type="evidence" value="ECO:0007669"/>
    <property type="project" value="InterPro"/>
</dbReference>
<evidence type="ECO:0000313" key="7">
    <source>
        <dbReference type="Proteomes" id="UP000011687"/>
    </source>
</evidence>
<organism evidence="6 7">
    <name type="scientific">Haloarcula marismortui ATCC 33799</name>
    <dbReference type="NCBI Taxonomy" id="662475"/>
    <lineage>
        <taxon>Archaea</taxon>
        <taxon>Methanobacteriati</taxon>
        <taxon>Methanobacteriota</taxon>
        <taxon>Stenosarchaea group</taxon>
        <taxon>Halobacteria</taxon>
        <taxon>Halobacteriales</taxon>
        <taxon>Haloarculaceae</taxon>
        <taxon>Haloarcula</taxon>
    </lineage>
</organism>
<name>M0JVX1_9EURY</name>
<proteinExistence type="inferred from homology"/>
<keyword evidence="7" id="KW-1185">Reference proteome</keyword>
<evidence type="ECO:0000259" key="5">
    <source>
        <dbReference type="Pfam" id="PF01609"/>
    </source>
</evidence>
<accession>M0JVX1</accession>
<dbReference type="SUPFAM" id="SSF53098">
    <property type="entry name" value="Ribonuclease H-like"/>
    <property type="match status" value="1"/>
</dbReference>
<dbReference type="InterPro" id="IPR002559">
    <property type="entry name" value="Transposase_11"/>
</dbReference>
<dbReference type="EMBL" id="AOLS01000090">
    <property type="protein sequence ID" value="EMA13337.1"/>
    <property type="molecule type" value="Genomic_DNA"/>
</dbReference>
<feature type="domain" description="Transposase IS4-like" evidence="5">
    <location>
        <begin position="115"/>
        <end position="350"/>
    </location>
</feature>